<evidence type="ECO:0000256" key="2">
    <source>
        <dbReference type="ARBA" id="ARBA00022737"/>
    </source>
</evidence>
<feature type="domain" description="Cadherin" evidence="6">
    <location>
        <begin position="72"/>
        <end position="182"/>
    </location>
</feature>
<evidence type="ECO:0000313" key="8">
    <source>
        <dbReference type="Proteomes" id="UP000314294"/>
    </source>
</evidence>
<dbReference type="Proteomes" id="UP000314294">
    <property type="component" value="Unassembled WGS sequence"/>
</dbReference>
<dbReference type="PROSITE" id="PS50268">
    <property type="entry name" value="CADHERIN_2"/>
    <property type="match status" value="3"/>
</dbReference>
<feature type="domain" description="Cadherin" evidence="6">
    <location>
        <begin position="9"/>
        <end position="71"/>
    </location>
</feature>
<keyword evidence="4" id="KW-0472">Membrane</keyword>
<dbReference type="PANTHER" id="PTHR24027">
    <property type="entry name" value="CADHERIN-23"/>
    <property type="match status" value="1"/>
</dbReference>
<evidence type="ECO:0000256" key="4">
    <source>
        <dbReference type="ARBA" id="ARBA00023136"/>
    </source>
</evidence>
<dbReference type="OrthoDB" id="6491773at2759"/>
<dbReference type="GO" id="GO:0045296">
    <property type="term" value="F:cadherin binding"/>
    <property type="evidence" value="ECO:0007669"/>
    <property type="project" value="TreeGrafter"/>
</dbReference>
<dbReference type="PROSITE" id="PS00232">
    <property type="entry name" value="CADHERIN_1"/>
    <property type="match status" value="1"/>
</dbReference>
<dbReference type="InterPro" id="IPR020894">
    <property type="entry name" value="Cadherin_CS"/>
</dbReference>
<dbReference type="GO" id="GO:0005509">
    <property type="term" value="F:calcium ion binding"/>
    <property type="evidence" value="ECO:0007669"/>
    <property type="project" value="UniProtKB-UniRule"/>
</dbReference>
<reference evidence="7 8" key="1">
    <citation type="submission" date="2019-03" db="EMBL/GenBank/DDBJ databases">
        <title>First draft genome of Liparis tanakae, snailfish: a comprehensive survey of snailfish specific genes.</title>
        <authorList>
            <person name="Kim W."/>
            <person name="Song I."/>
            <person name="Jeong J.-H."/>
            <person name="Kim D."/>
            <person name="Kim S."/>
            <person name="Ryu S."/>
            <person name="Song J.Y."/>
            <person name="Lee S.K."/>
        </authorList>
    </citation>
    <scope>NUCLEOTIDE SEQUENCE [LARGE SCALE GENOMIC DNA]</scope>
    <source>
        <tissue evidence="7">Muscle</tissue>
    </source>
</reference>
<dbReference type="InterPro" id="IPR002126">
    <property type="entry name" value="Cadherin-like_dom"/>
</dbReference>
<keyword evidence="2" id="KW-0677">Repeat</keyword>
<dbReference type="SUPFAM" id="SSF49313">
    <property type="entry name" value="Cadherin-like"/>
    <property type="match status" value="3"/>
</dbReference>
<comment type="subcellular location">
    <subcellularLocation>
        <location evidence="1">Membrane</location>
    </subcellularLocation>
</comment>
<comment type="caution">
    <text evidence="7">The sequence shown here is derived from an EMBL/GenBank/DDBJ whole genome shotgun (WGS) entry which is preliminary data.</text>
</comment>
<dbReference type="GO" id="GO:0016477">
    <property type="term" value="P:cell migration"/>
    <property type="evidence" value="ECO:0007669"/>
    <property type="project" value="TreeGrafter"/>
</dbReference>
<dbReference type="GO" id="GO:0008013">
    <property type="term" value="F:beta-catenin binding"/>
    <property type="evidence" value="ECO:0007669"/>
    <property type="project" value="TreeGrafter"/>
</dbReference>
<dbReference type="PANTHER" id="PTHR24027:SF438">
    <property type="entry name" value="CADHERIN 23"/>
    <property type="match status" value="1"/>
</dbReference>
<organism evidence="7 8">
    <name type="scientific">Liparis tanakae</name>
    <name type="common">Tanaka's snailfish</name>
    <dbReference type="NCBI Taxonomy" id="230148"/>
    <lineage>
        <taxon>Eukaryota</taxon>
        <taxon>Metazoa</taxon>
        <taxon>Chordata</taxon>
        <taxon>Craniata</taxon>
        <taxon>Vertebrata</taxon>
        <taxon>Euteleostomi</taxon>
        <taxon>Actinopterygii</taxon>
        <taxon>Neopterygii</taxon>
        <taxon>Teleostei</taxon>
        <taxon>Neoteleostei</taxon>
        <taxon>Acanthomorphata</taxon>
        <taxon>Eupercaria</taxon>
        <taxon>Perciformes</taxon>
        <taxon>Cottioidei</taxon>
        <taxon>Cottales</taxon>
        <taxon>Liparidae</taxon>
        <taxon>Liparis</taxon>
    </lineage>
</organism>
<dbReference type="SMART" id="SM00112">
    <property type="entry name" value="CA"/>
    <property type="match status" value="3"/>
</dbReference>
<evidence type="ECO:0000313" key="7">
    <source>
        <dbReference type="EMBL" id="TNN40734.1"/>
    </source>
</evidence>
<dbReference type="Gene3D" id="2.60.40.60">
    <property type="entry name" value="Cadherins"/>
    <property type="match status" value="3"/>
</dbReference>
<protein>
    <submittedName>
        <fullName evidence="7">Cadherin-related family member 2</fullName>
    </submittedName>
</protein>
<evidence type="ECO:0000259" key="6">
    <source>
        <dbReference type="PROSITE" id="PS50268"/>
    </source>
</evidence>
<keyword evidence="3 5" id="KW-0106">Calcium</keyword>
<accession>A0A4Z2FIX8</accession>
<evidence type="ECO:0000256" key="5">
    <source>
        <dbReference type="PROSITE-ProRule" id="PRU00043"/>
    </source>
</evidence>
<dbReference type="GO" id="GO:0016342">
    <property type="term" value="C:catenin complex"/>
    <property type="evidence" value="ECO:0007669"/>
    <property type="project" value="TreeGrafter"/>
</dbReference>
<sequence length="333" mass="36849">MYYEAFRNFTIDPDTGVLRIVGELDREAMDPELKGIIELNVTATDKGAPPLSTAVTVTIVVEDVDDNTPVFKDSSYKLNVKEGEKGVFVGSVQAEDMDQEFDRISFSILEGSFGSFIIRSYEDERGGGYLGNITVDPDIELDYESENKVFTLKVEAADLGQHSSEVTVKVFVLDVNDERPVFEPPTVTVTVKEDIAPGSLVGRFTAKDRDGNHSLVYRLESLQCRCNGSIEACGGFVLEPTGEVRLDLEHTLDYDQCDQVWMEAQVVDEYTEKGENNSATAGLMEINIEDVNDNAPQFIVSDSVFVVVSERASKGMPVARVTVSTDMMSEWEE</sequence>
<dbReference type="EMBL" id="SRLO01001163">
    <property type="protein sequence ID" value="TNN40734.1"/>
    <property type="molecule type" value="Genomic_DNA"/>
</dbReference>
<keyword evidence="8" id="KW-1185">Reference proteome</keyword>
<evidence type="ECO:0000256" key="1">
    <source>
        <dbReference type="ARBA" id="ARBA00004370"/>
    </source>
</evidence>
<name>A0A4Z2FIX8_9TELE</name>
<gene>
    <name evidence="7" type="primary">Cdhr2_0</name>
    <name evidence="7" type="ORF">EYF80_049081</name>
</gene>
<dbReference type="AlphaFoldDB" id="A0A4Z2FIX8"/>
<dbReference type="InterPro" id="IPR039808">
    <property type="entry name" value="Cadherin"/>
</dbReference>
<dbReference type="InterPro" id="IPR015919">
    <property type="entry name" value="Cadherin-like_sf"/>
</dbReference>
<feature type="domain" description="Cadherin" evidence="6">
    <location>
        <begin position="183"/>
        <end position="298"/>
    </location>
</feature>
<evidence type="ECO:0000256" key="3">
    <source>
        <dbReference type="ARBA" id="ARBA00022837"/>
    </source>
</evidence>
<dbReference type="GO" id="GO:0009653">
    <property type="term" value="P:anatomical structure morphogenesis"/>
    <property type="evidence" value="ECO:0007669"/>
    <property type="project" value="UniProtKB-ARBA"/>
</dbReference>
<dbReference type="GO" id="GO:0007156">
    <property type="term" value="P:homophilic cell adhesion via plasma membrane adhesion molecules"/>
    <property type="evidence" value="ECO:0007669"/>
    <property type="project" value="InterPro"/>
</dbReference>
<proteinExistence type="predicted"/>
<dbReference type="Pfam" id="PF00028">
    <property type="entry name" value="Cadherin"/>
    <property type="match status" value="2"/>
</dbReference>
<dbReference type="PRINTS" id="PR00205">
    <property type="entry name" value="CADHERIN"/>
</dbReference>
<dbReference type="CDD" id="cd11304">
    <property type="entry name" value="Cadherin_repeat"/>
    <property type="match status" value="3"/>
</dbReference>